<keyword evidence="2" id="KW-0472">Membrane</keyword>
<keyword evidence="2" id="KW-0812">Transmembrane</keyword>
<feature type="transmembrane region" description="Helical" evidence="2">
    <location>
        <begin position="159"/>
        <end position="181"/>
    </location>
</feature>
<evidence type="ECO:0000256" key="2">
    <source>
        <dbReference type="SAM" id="Phobius"/>
    </source>
</evidence>
<proteinExistence type="predicted"/>
<feature type="transmembrane region" description="Helical" evidence="2">
    <location>
        <begin position="193"/>
        <end position="215"/>
    </location>
</feature>
<reference evidence="3 4" key="1">
    <citation type="submission" date="2023-06" db="EMBL/GenBank/DDBJ databases">
        <title>Roseiconus lacunae JC819 isolated from Gulf of Mannar region, Tamil Nadu.</title>
        <authorList>
            <person name="Pk S."/>
            <person name="Ch S."/>
            <person name="Ch V.R."/>
        </authorList>
    </citation>
    <scope>NUCLEOTIDE SEQUENCE [LARGE SCALE GENOMIC DNA]</scope>
    <source>
        <strain evidence="3 4">JC819</strain>
    </source>
</reference>
<evidence type="ECO:0000313" key="4">
    <source>
        <dbReference type="Proteomes" id="UP001239462"/>
    </source>
</evidence>
<dbReference type="RefSeq" id="WP_289162414.1">
    <property type="nucleotide sequence ID" value="NZ_JASZZN010000003.1"/>
</dbReference>
<dbReference type="PANTHER" id="PTHR13325:SF3">
    <property type="entry name" value="MEMBRANE-BOUND TRANSCRIPTION FACTOR SITE-2 PROTEASE"/>
    <property type="match status" value="1"/>
</dbReference>
<evidence type="ECO:0000256" key="1">
    <source>
        <dbReference type="SAM" id="Coils"/>
    </source>
</evidence>
<feature type="transmembrane region" description="Helical" evidence="2">
    <location>
        <begin position="262"/>
        <end position="284"/>
    </location>
</feature>
<dbReference type="EMBL" id="JASZZN010000003">
    <property type="protein sequence ID" value="MDM4014758.1"/>
    <property type="molecule type" value="Genomic_DNA"/>
</dbReference>
<evidence type="ECO:0008006" key="5">
    <source>
        <dbReference type="Google" id="ProtNLM"/>
    </source>
</evidence>
<dbReference type="Proteomes" id="UP001239462">
    <property type="component" value="Unassembled WGS sequence"/>
</dbReference>
<sequence length="745" mass="83400">MSKTFAKHQPRNADKLARQELPKYRGDLEVYSHRRGGKTVWVMKDPVTPRYYQFSSEEFFVIRHLDGSHTREQIRKKFQEQFVSQRISESEITAFINRLDRNGLMMAKRSRQGDQLLQNARSLRSRKRFAAVTNPLAIRIPGFNPSRLIEFLYANMRSLLSPIVIVSATVLIVVMGMSLVFQHQTARERLPDLNAFLSPQNMVVLAIVMAAVKVLHEIAHAITCRHFGGQCHEMGVMLLLFTPCLYCDVTDSWTLRQRRHRILISAAGIFVELCLASLATLLWWIAEPGLLSTILLNVMVVCSVGTFMINANPLLRYDGYFIVSDLFDAPNLWQRSQQELSNTFRRCLIGTRSCDREPTPNLQRATLLVYGLASWLYRGFVIVTIILLIQRFLIPKGLDIVAWLLIGLVFVGIARQPIASMARWLHHPSCKNELLSMRLAVRVAMAVTLLGVMCLLPIPCRLHSVAVLEGARTRQVFVSVPGTLIRRTPIGEFVQAGTTIATLENLGLERELESLRSRVHGQKQRLSTLHAIRGRNEIVAQQIPTATESLQDLTEQLARLERDQQALTLKAPIDGYVIPAAGLEKTVDHDFQLVSWQGRPTDEANLGAYLSRQTVFCAIGDPTQATAIAYVDQSEIGLVSTGQSVTLVFESGRGQIKSGIVSAVGQVDIDRVPAELVAQQWLPTREGKGDEVLPLQTLYPVAIKVQSNDSLALIGGRASVKIHVDSQPFLTQLKRLIGKVFSDVL</sequence>
<dbReference type="InterPro" id="IPR001193">
    <property type="entry name" value="MBTPS2"/>
</dbReference>
<name>A0ABT7PE29_9BACT</name>
<accession>A0ABT7PE29</accession>
<dbReference type="Gene3D" id="2.40.30.170">
    <property type="match status" value="1"/>
</dbReference>
<evidence type="ECO:0000313" key="3">
    <source>
        <dbReference type="EMBL" id="MDM4014758.1"/>
    </source>
</evidence>
<feature type="transmembrane region" description="Helical" evidence="2">
    <location>
        <begin position="375"/>
        <end position="394"/>
    </location>
</feature>
<protein>
    <recommendedName>
        <fullName evidence="5">Peptidase family M50</fullName>
    </recommendedName>
</protein>
<gene>
    <name evidence="3" type="ORF">QTN89_04905</name>
</gene>
<comment type="caution">
    <text evidence="3">The sequence shown here is derived from an EMBL/GenBank/DDBJ whole genome shotgun (WGS) entry which is preliminary data.</text>
</comment>
<keyword evidence="2" id="KW-1133">Transmembrane helix</keyword>
<feature type="transmembrane region" description="Helical" evidence="2">
    <location>
        <begin position="400"/>
        <end position="418"/>
    </location>
</feature>
<organism evidence="3 4">
    <name type="scientific">Roseiconus lacunae</name>
    <dbReference type="NCBI Taxonomy" id="2605694"/>
    <lineage>
        <taxon>Bacteria</taxon>
        <taxon>Pseudomonadati</taxon>
        <taxon>Planctomycetota</taxon>
        <taxon>Planctomycetia</taxon>
        <taxon>Pirellulales</taxon>
        <taxon>Pirellulaceae</taxon>
        <taxon>Roseiconus</taxon>
    </lineage>
</organism>
<feature type="transmembrane region" description="Helical" evidence="2">
    <location>
        <begin position="439"/>
        <end position="458"/>
    </location>
</feature>
<feature type="transmembrane region" description="Helical" evidence="2">
    <location>
        <begin position="290"/>
        <end position="309"/>
    </location>
</feature>
<keyword evidence="1" id="KW-0175">Coiled coil</keyword>
<keyword evidence="4" id="KW-1185">Reference proteome</keyword>
<dbReference type="PANTHER" id="PTHR13325">
    <property type="entry name" value="PROTEASE M50 MEMBRANE-BOUND TRANSCRIPTION FACTOR SITE 2 PROTEASE"/>
    <property type="match status" value="1"/>
</dbReference>
<feature type="coiled-coil region" evidence="1">
    <location>
        <begin position="505"/>
        <end position="570"/>
    </location>
</feature>